<comment type="subcellular location">
    <subcellularLocation>
        <location evidence="1">Cell membrane</location>
        <topology evidence="1">Multi-pass membrane protein</topology>
    </subcellularLocation>
</comment>
<evidence type="ECO:0000256" key="8">
    <source>
        <dbReference type="ARBA" id="ARBA00023136"/>
    </source>
</evidence>
<evidence type="ECO:0000256" key="6">
    <source>
        <dbReference type="ARBA" id="ARBA00022692"/>
    </source>
</evidence>
<keyword evidence="5" id="KW-0762">Sugar transport</keyword>
<evidence type="ECO:0000256" key="9">
    <source>
        <dbReference type="SAM" id="Phobius"/>
    </source>
</evidence>
<dbReference type="InterPro" id="IPR050901">
    <property type="entry name" value="BP-dep_ABC_trans_perm"/>
</dbReference>
<protein>
    <submittedName>
        <fullName evidence="11">Unannotated protein</fullName>
    </submittedName>
</protein>
<dbReference type="InterPro" id="IPR000515">
    <property type="entry name" value="MetI-like"/>
</dbReference>
<accession>A0A6J6NCX5</accession>
<feature type="transmembrane region" description="Helical" evidence="9">
    <location>
        <begin position="109"/>
        <end position="131"/>
    </location>
</feature>
<dbReference type="Gene3D" id="1.10.3720.10">
    <property type="entry name" value="MetI-like"/>
    <property type="match status" value="1"/>
</dbReference>
<dbReference type="GO" id="GO:0042956">
    <property type="term" value="P:maltodextrin transmembrane transport"/>
    <property type="evidence" value="ECO:0007669"/>
    <property type="project" value="TreeGrafter"/>
</dbReference>
<organism evidence="11">
    <name type="scientific">freshwater metagenome</name>
    <dbReference type="NCBI Taxonomy" id="449393"/>
    <lineage>
        <taxon>unclassified sequences</taxon>
        <taxon>metagenomes</taxon>
        <taxon>ecological metagenomes</taxon>
    </lineage>
</organism>
<sequence length="285" mass="31126">MIFFRWFQQNSWRHLVGLLGTIFAVFPLYLVVLASFSPSQSLQSTSFIPKAFVLDNFTMLFTDPTVPFLTWMKNSAIIAGAVSLLSVFIGASSAFAFSRLRFKGKRVGLQALLLVQMFPSVLALSAIYVIMERVFVFAPEWGLGTLGGLVLVYLGGSMGVNIWLMKGFVDSIPLELDEAAKVDGASAMQTYWQIFVPLAMPILSVVTLLSFIGLFNEFVLARMFLPETEDRTIAVGLQGFIGGQYSANWGPFAAGSLLASVPIIIVFMTLQRYIIGGLTAGSVKG</sequence>
<keyword evidence="7 9" id="KW-1133">Transmembrane helix</keyword>
<evidence type="ECO:0000256" key="3">
    <source>
        <dbReference type="ARBA" id="ARBA00022448"/>
    </source>
</evidence>
<keyword evidence="6 9" id="KW-0812">Transmembrane</keyword>
<dbReference type="PROSITE" id="PS50928">
    <property type="entry name" value="ABC_TM1"/>
    <property type="match status" value="1"/>
</dbReference>
<feature type="transmembrane region" description="Helical" evidence="9">
    <location>
        <begin position="12"/>
        <end position="36"/>
    </location>
</feature>
<keyword evidence="4" id="KW-1003">Cell membrane</keyword>
<reference evidence="11" key="1">
    <citation type="submission" date="2020-05" db="EMBL/GenBank/DDBJ databases">
        <authorList>
            <person name="Chiriac C."/>
            <person name="Salcher M."/>
            <person name="Ghai R."/>
            <person name="Kavagutti S V."/>
        </authorList>
    </citation>
    <scope>NUCLEOTIDE SEQUENCE</scope>
</reference>
<dbReference type="GO" id="GO:0005886">
    <property type="term" value="C:plasma membrane"/>
    <property type="evidence" value="ECO:0007669"/>
    <property type="project" value="UniProtKB-SubCell"/>
</dbReference>
<feature type="transmembrane region" description="Helical" evidence="9">
    <location>
        <begin position="143"/>
        <end position="164"/>
    </location>
</feature>
<dbReference type="PANTHER" id="PTHR32243">
    <property type="entry name" value="MALTOSE TRANSPORT SYSTEM PERMEASE-RELATED"/>
    <property type="match status" value="1"/>
</dbReference>
<feature type="domain" description="ABC transmembrane type-1" evidence="10">
    <location>
        <begin position="72"/>
        <end position="270"/>
    </location>
</feature>
<feature type="transmembrane region" description="Helical" evidence="9">
    <location>
        <begin position="194"/>
        <end position="215"/>
    </location>
</feature>
<dbReference type="EMBL" id="CAEZXL010000054">
    <property type="protein sequence ID" value="CAB4684062.1"/>
    <property type="molecule type" value="Genomic_DNA"/>
</dbReference>
<proteinExistence type="inferred from homology"/>
<feature type="transmembrane region" description="Helical" evidence="9">
    <location>
        <begin position="76"/>
        <end position="97"/>
    </location>
</feature>
<dbReference type="CDD" id="cd06261">
    <property type="entry name" value="TM_PBP2"/>
    <property type="match status" value="1"/>
</dbReference>
<evidence type="ECO:0000259" key="10">
    <source>
        <dbReference type="PROSITE" id="PS50928"/>
    </source>
</evidence>
<dbReference type="SUPFAM" id="SSF161098">
    <property type="entry name" value="MetI-like"/>
    <property type="match status" value="1"/>
</dbReference>
<keyword evidence="8 9" id="KW-0472">Membrane</keyword>
<dbReference type="GO" id="GO:0015423">
    <property type="term" value="F:ABC-type maltose transporter activity"/>
    <property type="evidence" value="ECO:0007669"/>
    <property type="project" value="TreeGrafter"/>
</dbReference>
<evidence type="ECO:0000256" key="1">
    <source>
        <dbReference type="ARBA" id="ARBA00004651"/>
    </source>
</evidence>
<dbReference type="Pfam" id="PF00528">
    <property type="entry name" value="BPD_transp_1"/>
    <property type="match status" value="1"/>
</dbReference>
<feature type="transmembrane region" description="Helical" evidence="9">
    <location>
        <begin position="249"/>
        <end position="270"/>
    </location>
</feature>
<evidence type="ECO:0000256" key="5">
    <source>
        <dbReference type="ARBA" id="ARBA00022597"/>
    </source>
</evidence>
<evidence type="ECO:0000256" key="2">
    <source>
        <dbReference type="ARBA" id="ARBA00009047"/>
    </source>
</evidence>
<comment type="similarity">
    <text evidence="2">Belongs to the binding-protein-dependent transport system permease family. MalFG subfamily.</text>
</comment>
<gene>
    <name evidence="11" type="ORF">UFOPK2373_00430</name>
</gene>
<evidence type="ECO:0000313" key="11">
    <source>
        <dbReference type="EMBL" id="CAB4684062.1"/>
    </source>
</evidence>
<evidence type="ECO:0000256" key="7">
    <source>
        <dbReference type="ARBA" id="ARBA00022989"/>
    </source>
</evidence>
<name>A0A6J6NCX5_9ZZZZ</name>
<dbReference type="PANTHER" id="PTHR32243:SF50">
    <property type="entry name" value="MALTOSE_MALTODEXTRIN TRANSPORT SYSTEM PERMEASE PROTEIN MALG"/>
    <property type="match status" value="1"/>
</dbReference>
<dbReference type="AlphaFoldDB" id="A0A6J6NCX5"/>
<dbReference type="InterPro" id="IPR035906">
    <property type="entry name" value="MetI-like_sf"/>
</dbReference>
<evidence type="ECO:0000256" key="4">
    <source>
        <dbReference type="ARBA" id="ARBA00022475"/>
    </source>
</evidence>
<keyword evidence="3" id="KW-0813">Transport</keyword>